<dbReference type="AlphaFoldDB" id="A0AAU9L7K9"/>
<evidence type="ECO:0000313" key="1">
    <source>
        <dbReference type="EMBL" id="CAH0480690.1"/>
    </source>
</evidence>
<dbReference type="EMBL" id="CAKKTJ010000325">
    <property type="protein sequence ID" value="CAH0480690.1"/>
    <property type="molecule type" value="Genomic_DNA"/>
</dbReference>
<evidence type="ECO:0000313" key="2">
    <source>
        <dbReference type="Proteomes" id="UP001160483"/>
    </source>
</evidence>
<accession>A0AAU9L7K9</accession>
<reference evidence="1" key="1">
    <citation type="submission" date="2021-11" db="EMBL/GenBank/DDBJ databases">
        <authorList>
            <person name="Islam A."/>
            <person name="Islam S."/>
            <person name="Flora M.S."/>
            <person name="Rahman M."/>
            <person name="Ziaur R.M."/>
            <person name="Epstein J.H."/>
            <person name="Hassan M."/>
            <person name="Klassen M."/>
            <person name="Woodard K."/>
            <person name="Webb A."/>
            <person name="Webby R.J."/>
            <person name="El Zowalaty M.E."/>
        </authorList>
    </citation>
    <scope>NUCLEOTIDE SEQUENCE</scope>
    <source>
        <strain evidence="1">Pbs3</strain>
    </source>
</reference>
<sequence length="123" mass="14379">MLYMVHARTENEAGFAALQKVTFPWLHANTEIQQITLETTYNDDLHSVICICFVARLRRINMQDSNAPKLIHIETKRNLQRVKDTAVIHLRKKTRKLVVYKRLPCLIVTMPGRTYLFITWGVV</sequence>
<proteinExistence type="predicted"/>
<name>A0AAU9L7K9_9STRA</name>
<dbReference type="Proteomes" id="UP001160483">
    <property type="component" value="Unassembled WGS sequence"/>
</dbReference>
<gene>
    <name evidence="1" type="ORF">PBS003_LOCUS7306</name>
</gene>
<comment type="caution">
    <text evidence="1">The sequence shown here is derived from an EMBL/GenBank/DDBJ whole genome shotgun (WGS) entry which is preliminary data.</text>
</comment>
<protein>
    <submittedName>
        <fullName evidence="1">Uncharacterized protein</fullName>
    </submittedName>
</protein>
<organism evidence="1 2">
    <name type="scientific">Peronospora belbahrii</name>
    <dbReference type="NCBI Taxonomy" id="622444"/>
    <lineage>
        <taxon>Eukaryota</taxon>
        <taxon>Sar</taxon>
        <taxon>Stramenopiles</taxon>
        <taxon>Oomycota</taxon>
        <taxon>Peronosporomycetes</taxon>
        <taxon>Peronosporales</taxon>
        <taxon>Peronosporaceae</taxon>
        <taxon>Peronospora</taxon>
    </lineage>
</organism>